<evidence type="ECO:0000313" key="5">
    <source>
        <dbReference type="Proteomes" id="UP001295684"/>
    </source>
</evidence>
<sequence>MDEKHIEFLIFAYLVENGHFDASSKFLERRDYAEELKSLPPVKREALSIYLKQRLQGASLDIDQIGQEIDRAMHRLRTDESHSFALDMINPETLQKHIESISKLQKLSVSENSELSTDLRKIAKTIILYSVIELKRRGGHDSQILEICQKFDEYLDHETKMSIQSIASASKKEEEDAKENAKTRDHIYREERSQEIPLTSFEKYEKRREANKKCYLRYDSDISPTVLCQTVTDHSGTGDSKVTCITSSLDNQYVIAGFDDAKVMIFQYEGIFHPDFPYPGPKEREDGPDSEHKEDTDHQYTKKCLYDYFAKINCRHEEIKMLKAEEEKLKKEIHDIKTNFKNVRKIKGQLMNSSGFQETGIFDDEIKTEKLKANHVIQRRLRKELDQLYRSKKMFEGVQAEYLTPYLTKIESKTLLGHSGPVFCVSITDDNIYCISAGYDRDIRLWTVRGGIAVAKYKAHQSCVLDLSFAHYMDSTLGVYFLSCSTDTTAKMWSTETTGSLRAFLGHTKDVQKVRFHPNLNYAITGSEDCTIRVWSILTAECVRQIRHTPWNPKISHILFRNKDSQIRSLIVTSCGGDSAVESEQNSEVFPNIYVIVGTETGKVVVYNIEKDTPVTKFSVSDEENSAVWDLAMSHDNKILCVIREDDTPLLYDFQEIVKEGSFRKMKTKDALENPFLLTIVPRKTQKYLSCRFTDRNLLVCNSTL</sequence>
<proteinExistence type="predicted"/>
<evidence type="ECO:0000256" key="1">
    <source>
        <dbReference type="PROSITE-ProRule" id="PRU00221"/>
    </source>
</evidence>
<name>A0AAD2D9M6_EUPCR</name>
<dbReference type="AlphaFoldDB" id="A0AAD2D9M6"/>
<dbReference type="Proteomes" id="UP001295684">
    <property type="component" value="Unassembled WGS sequence"/>
</dbReference>
<dbReference type="GO" id="GO:0005669">
    <property type="term" value="C:transcription factor TFIID complex"/>
    <property type="evidence" value="ECO:0007669"/>
    <property type="project" value="TreeGrafter"/>
</dbReference>
<organism evidence="4 5">
    <name type="scientific">Euplotes crassus</name>
    <dbReference type="NCBI Taxonomy" id="5936"/>
    <lineage>
        <taxon>Eukaryota</taxon>
        <taxon>Sar</taxon>
        <taxon>Alveolata</taxon>
        <taxon>Ciliophora</taxon>
        <taxon>Intramacronucleata</taxon>
        <taxon>Spirotrichea</taxon>
        <taxon>Hypotrichia</taxon>
        <taxon>Euplotida</taxon>
        <taxon>Euplotidae</taxon>
        <taxon>Moneuplotes</taxon>
    </lineage>
</organism>
<keyword evidence="2" id="KW-0175">Coiled coil</keyword>
<evidence type="ECO:0000313" key="4">
    <source>
        <dbReference type="EMBL" id="CAI2386329.1"/>
    </source>
</evidence>
<evidence type="ECO:0000256" key="2">
    <source>
        <dbReference type="SAM" id="Coils"/>
    </source>
</evidence>
<feature type="coiled-coil region" evidence="2">
    <location>
        <begin position="312"/>
        <end position="339"/>
    </location>
</feature>
<feature type="compositionally biased region" description="Basic and acidic residues" evidence="3">
    <location>
        <begin position="281"/>
        <end position="296"/>
    </location>
</feature>
<dbReference type="PANTHER" id="PTHR19879:SF1">
    <property type="entry name" value="CANNONBALL-RELATED"/>
    <property type="match status" value="1"/>
</dbReference>
<dbReference type="GO" id="GO:0016251">
    <property type="term" value="F:RNA polymerase II general transcription initiation factor activity"/>
    <property type="evidence" value="ECO:0007669"/>
    <property type="project" value="TreeGrafter"/>
</dbReference>
<dbReference type="InterPro" id="IPR036322">
    <property type="entry name" value="WD40_repeat_dom_sf"/>
</dbReference>
<dbReference type="SMART" id="SM00320">
    <property type="entry name" value="WD40"/>
    <property type="match status" value="6"/>
</dbReference>
<dbReference type="PROSITE" id="PS50294">
    <property type="entry name" value="WD_REPEATS_REGION"/>
    <property type="match status" value="2"/>
</dbReference>
<gene>
    <name evidence="4" type="ORF">ECRASSUSDP1_LOCUS27941</name>
</gene>
<dbReference type="InterPro" id="IPR001680">
    <property type="entry name" value="WD40_rpt"/>
</dbReference>
<dbReference type="InterPro" id="IPR015943">
    <property type="entry name" value="WD40/YVTN_repeat-like_dom_sf"/>
</dbReference>
<keyword evidence="1" id="KW-0853">WD repeat</keyword>
<comment type="caution">
    <text evidence="4">The sequence shown here is derived from an EMBL/GenBank/DDBJ whole genome shotgun (WGS) entry which is preliminary data.</text>
</comment>
<accession>A0AAD2D9M6</accession>
<feature type="region of interest" description="Disordered" evidence="3">
    <location>
        <begin position="276"/>
        <end position="296"/>
    </location>
</feature>
<keyword evidence="5" id="KW-1185">Reference proteome</keyword>
<dbReference type="Pfam" id="PF00400">
    <property type="entry name" value="WD40"/>
    <property type="match status" value="4"/>
</dbReference>
<feature type="repeat" description="WD" evidence="1">
    <location>
        <begin position="415"/>
        <end position="456"/>
    </location>
</feature>
<reference evidence="4" key="1">
    <citation type="submission" date="2023-07" db="EMBL/GenBank/DDBJ databases">
        <authorList>
            <consortium name="AG Swart"/>
            <person name="Singh M."/>
            <person name="Singh A."/>
            <person name="Seah K."/>
            <person name="Emmerich C."/>
        </authorList>
    </citation>
    <scope>NUCLEOTIDE SEQUENCE</scope>
    <source>
        <strain evidence="4">DP1</strain>
    </source>
</reference>
<dbReference type="SUPFAM" id="SSF50978">
    <property type="entry name" value="WD40 repeat-like"/>
    <property type="match status" value="1"/>
</dbReference>
<feature type="repeat" description="WD" evidence="1">
    <location>
        <begin position="504"/>
        <end position="545"/>
    </location>
</feature>
<dbReference type="PROSITE" id="PS50082">
    <property type="entry name" value="WD_REPEATS_2"/>
    <property type="match status" value="2"/>
</dbReference>
<evidence type="ECO:0000256" key="3">
    <source>
        <dbReference type="SAM" id="MobiDB-lite"/>
    </source>
</evidence>
<protein>
    <submittedName>
        <fullName evidence="4">Uncharacterized protein</fullName>
    </submittedName>
</protein>
<dbReference type="GO" id="GO:0006367">
    <property type="term" value="P:transcription initiation at RNA polymerase II promoter"/>
    <property type="evidence" value="ECO:0007669"/>
    <property type="project" value="TreeGrafter"/>
</dbReference>
<dbReference type="Gene3D" id="2.130.10.10">
    <property type="entry name" value="YVTN repeat-like/Quinoprotein amine dehydrogenase"/>
    <property type="match status" value="2"/>
</dbReference>
<dbReference type="PANTHER" id="PTHR19879">
    <property type="entry name" value="TRANSCRIPTION INITIATION FACTOR TFIID"/>
    <property type="match status" value="1"/>
</dbReference>
<dbReference type="EMBL" id="CAMPGE010028827">
    <property type="protein sequence ID" value="CAI2386329.1"/>
    <property type="molecule type" value="Genomic_DNA"/>
</dbReference>